<dbReference type="AlphaFoldDB" id="A0A543J3B4"/>
<feature type="compositionally biased region" description="Low complexity" evidence="1">
    <location>
        <begin position="24"/>
        <end position="45"/>
    </location>
</feature>
<comment type="caution">
    <text evidence="3">The sequence shown here is derived from an EMBL/GenBank/DDBJ whole genome shotgun (WGS) entry which is preliminary data.</text>
</comment>
<feature type="chain" id="PRO_5038699540" description="Parallel beta helix pectate lyase-like protein" evidence="2">
    <location>
        <begin position="21"/>
        <end position="302"/>
    </location>
</feature>
<dbReference type="Proteomes" id="UP000319213">
    <property type="component" value="Unassembled WGS sequence"/>
</dbReference>
<feature type="region of interest" description="Disordered" evidence="1">
    <location>
        <begin position="24"/>
        <end position="67"/>
    </location>
</feature>
<evidence type="ECO:0000313" key="3">
    <source>
        <dbReference type="EMBL" id="TQM77302.1"/>
    </source>
</evidence>
<evidence type="ECO:0000313" key="4">
    <source>
        <dbReference type="Proteomes" id="UP000319213"/>
    </source>
</evidence>
<sequence length="302" mass="32096">MARRASILAFLLAVAMVAACQPGAGEAGPTATPDGTATATASGTPTPEPRAEHPTPETTGVPPGTKLTRLRSNYEGIYRVDKPGTVLDGVHITTDLLIVADDVVIQNSRIDGGVLGYYDGRAYSFTIRDSIVGPPKGCLTAPGIGSARYTAERVHVRGHGDGFNASGDDIVIRDSYVKLCSNPGDHSDGIQTYKTGKGLIFDHNTVDQRFAKDITAPIFITDEQAEDVIVSRNLVMGGTYSIQVRNVKGTAIVRDNALVDKSWVYGPVDTDCANVVWEGNTLVTIDDKYRITSTVGPLECEG</sequence>
<dbReference type="EMBL" id="VFPQ01000001">
    <property type="protein sequence ID" value="TQM77302.1"/>
    <property type="molecule type" value="Genomic_DNA"/>
</dbReference>
<keyword evidence="2" id="KW-0732">Signal</keyword>
<evidence type="ECO:0000256" key="1">
    <source>
        <dbReference type="SAM" id="MobiDB-lite"/>
    </source>
</evidence>
<dbReference type="SUPFAM" id="SSF51126">
    <property type="entry name" value="Pectin lyase-like"/>
    <property type="match status" value="1"/>
</dbReference>
<dbReference type="InterPro" id="IPR011050">
    <property type="entry name" value="Pectin_lyase_fold/virulence"/>
</dbReference>
<evidence type="ECO:0000256" key="2">
    <source>
        <dbReference type="SAM" id="SignalP"/>
    </source>
</evidence>
<proteinExistence type="predicted"/>
<reference evidence="3 4" key="1">
    <citation type="submission" date="2019-06" db="EMBL/GenBank/DDBJ databases">
        <title>Sequencing the genomes of 1000 actinobacteria strains.</title>
        <authorList>
            <person name="Klenk H.-P."/>
        </authorList>
    </citation>
    <scope>NUCLEOTIDE SEQUENCE [LARGE SCALE GENOMIC DNA]</scope>
    <source>
        <strain evidence="3 4">DSM 43186</strain>
    </source>
</reference>
<feature type="signal peptide" evidence="2">
    <location>
        <begin position="1"/>
        <end position="20"/>
    </location>
</feature>
<gene>
    <name evidence="3" type="ORF">FHX40_4064</name>
</gene>
<feature type="compositionally biased region" description="Low complexity" evidence="1">
    <location>
        <begin position="56"/>
        <end position="65"/>
    </location>
</feature>
<dbReference type="InterPro" id="IPR012334">
    <property type="entry name" value="Pectin_lyas_fold"/>
</dbReference>
<dbReference type="Gene3D" id="2.160.20.10">
    <property type="entry name" value="Single-stranded right-handed beta-helix, Pectin lyase-like"/>
    <property type="match status" value="1"/>
</dbReference>
<dbReference type="OrthoDB" id="505641at2"/>
<organism evidence="3 4">
    <name type="scientific">Thermopolyspora flexuosa</name>
    <dbReference type="NCBI Taxonomy" id="103836"/>
    <lineage>
        <taxon>Bacteria</taxon>
        <taxon>Bacillati</taxon>
        <taxon>Actinomycetota</taxon>
        <taxon>Actinomycetes</taxon>
        <taxon>Streptosporangiales</taxon>
        <taxon>Streptosporangiaceae</taxon>
        <taxon>Thermopolyspora</taxon>
    </lineage>
</organism>
<name>A0A543J3B4_9ACTN</name>
<accession>A0A543J3B4</accession>
<evidence type="ECO:0008006" key="5">
    <source>
        <dbReference type="Google" id="ProtNLM"/>
    </source>
</evidence>
<protein>
    <recommendedName>
        <fullName evidence="5">Parallel beta helix pectate lyase-like protein</fullName>
    </recommendedName>
</protein>
<keyword evidence="4" id="KW-1185">Reference proteome</keyword>
<dbReference type="PROSITE" id="PS51257">
    <property type="entry name" value="PROKAR_LIPOPROTEIN"/>
    <property type="match status" value="1"/>
</dbReference>
<dbReference type="RefSeq" id="WP_142261055.1">
    <property type="nucleotide sequence ID" value="NZ_BMPV01000002.1"/>
</dbReference>